<organism evidence="6 7">
    <name type="scientific">Herbihabitans rhizosphaerae</name>
    <dbReference type="NCBI Taxonomy" id="1872711"/>
    <lineage>
        <taxon>Bacteria</taxon>
        <taxon>Bacillati</taxon>
        <taxon>Actinomycetota</taxon>
        <taxon>Actinomycetes</taxon>
        <taxon>Pseudonocardiales</taxon>
        <taxon>Pseudonocardiaceae</taxon>
        <taxon>Herbihabitans</taxon>
    </lineage>
</organism>
<dbReference type="InterPro" id="IPR036271">
    <property type="entry name" value="Tet_transcr_reg_TetR-rel_C_sf"/>
</dbReference>
<dbReference type="PANTHER" id="PTHR30055:SF234">
    <property type="entry name" value="HTH-TYPE TRANSCRIPTIONAL REGULATOR BETI"/>
    <property type="match status" value="1"/>
</dbReference>
<proteinExistence type="predicted"/>
<dbReference type="InterPro" id="IPR050109">
    <property type="entry name" value="HTH-type_TetR-like_transc_reg"/>
</dbReference>
<keyword evidence="3" id="KW-0804">Transcription</keyword>
<dbReference type="PANTHER" id="PTHR30055">
    <property type="entry name" value="HTH-TYPE TRANSCRIPTIONAL REGULATOR RUTR"/>
    <property type="match status" value="1"/>
</dbReference>
<dbReference type="InterPro" id="IPR009057">
    <property type="entry name" value="Homeodomain-like_sf"/>
</dbReference>
<accession>A0A4Q7KGU3</accession>
<evidence type="ECO:0000256" key="1">
    <source>
        <dbReference type="ARBA" id="ARBA00023015"/>
    </source>
</evidence>
<dbReference type="Pfam" id="PF21597">
    <property type="entry name" value="TetR_C_43"/>
    <property type="match status" value="1"/>
</dbReference>
<name>A0A4Q7KGU3_9PSEU</name>
<dbReference type="Gene3D" id="1.10.357.10">
    <property type="entry name" value="Tetracycline Repressor, domain 2"/>
    <property type="match status" value="1"/>
</dbReference>
<evidence type="ECO:0000256" key="2">
    <source>
        <dbReference type="ARBA" id="ARBA00023125"/>
    </source>
</evidence>
<dbReference type="GO" id="GO:0000976">
    <property type="term" value="F:transcription cis-regulatory region binding"/>
    <property type="evidence" value="ECO:0007669"/>
    <property type="project" value="TreeGrafter"/>
</dbReference>
<dbReference type="SUPFAM" id="SSF48498">
    <property type="entry name" value="Tetracyclin repressor-like, C-terminal domain"/>
    <property type="match status" value="1"/>
</dbReference>
<dbReference type="GO" id="GO:0003700">
    <property type="term" value="F:DNA-binding transcription factor activity"/>
    <property type="evidence" value="ECO:0007669"/>
    <property type="project" value="TreeGrafter"/>
</dbReference>
<dbReference type="Proteomes" id="UP000294257">
    <property type="component" value="Unassembled WGS sequence"/>
</dbReference>
<feature type="DNA-binding region" description="H-T-H motif" evidence="4">
    <location>
        <begin position="36"/>
        <end position="55"/>
    </location>
</feature>
<comment type="caution">
    <text evidence="6">The sequence shown here is derived from an EMBL/GenBank/DDBJ whole genome shotgun (WGS) entry which is preliminary data.</text>
</comment>
<keyword evidence="7" id="KW-1185">Reference proteome</keyword>
<evidence type="ECO:0000313" key="7">
    <source>
        <dbReference type="Proteomes" id="UP000294257"/>
    </source>
</evidence>
<evidence type="ECO:0000259" key="5">
    <source>
        <dbReference type="PROSITE" id="PS50977"/>
    </source>
</evidence>
<evidence type="ECO:0000313" key="6">
    <source>
        <dbReference type="EMBL" id="RZS34472.1"/>
    </source>
</evidence>
<sequence length="213" mass="23013">MTESPPLSGRKAQAARNDELIVAAARDVFVADPSAPIAKVAEQAGVGISALYRRYPSKEALLHKLCSDGLATYIAIVEDAVADQGDPWQAFETFMRRVVEADTHSITIALAGTFTPSKELYELAVGSGKLNAELMRRTLQAGVIRPDVSDADLGVIFEQIASIHTPDAARTGELRQRYLTLLLDGLRLPPTTTPLPGHAPTLDERAGRWIART</sequence>
<keyword evidence="2 4" id="KW-0238">DNA-binding</keyword>
<dbReference type="InterPro" id="IPR001647">
    <property type="entry name" value="HTH_TetR"/>
</dbReference>
<protein>
    <submittedName>
        <fullName evidence="6">TetR family transcriptional regulator</fullName>
    </submittedName>
</protein>
<keyword evidence="1" id="KW-0805">Transcription regulation</keyword>
<dbReference type="SUPFAM" id="SSF46689">
    <property type="entry name" value="Homeodomain-like"/>
    <property type="match status" value="1"/>
</dbReference>
<dbReference type="PROSITE" id="PS50977">
    <property type="entry name" value="HTH_TETR_2"/>
    <property type="match status" value="1"/>
</dbReference>
<dbReference type="EMBL" id="SGWQ01000009">
    <property type="protein sequence ID" value="RZS34472.1"/>
    <property type="molecule type" value="Genomic_DNA"/>
</dbReference>
<dbReference type="Pfam" id="PF00440">
    <property type="entry name" value="TetR_N"/>
    <property type="match status" value="1"/>
</dbReference>
<dbReference type="InterPro" id="IPR049445">
    <property type="entry name" value="TetR_SbtR-like_C"/>
</dbReference>
<dbReference type="AlphaFoldDB" id="A0A4Q7KGU3"/>
<evidence type="ECO:0000256" key="4">
    <source>
        <dbReference type="PROSITE-ProRule" id="PRU00335"/>
    </source>
</evidence>
<dbReference type="OrthoDB" id="9795011at2"/>
<dbReference type="RefSeq" id="WP_130346947.1">
    <property type="nucleotide sequence ID" value="NZ_SGWQ01000009.1"/>
</dbReference>
<feature type="domain" description="HTH tetR-type" evidence="5">
    <location>
        <begin position="15"/>
        <end position="73"/>
    </location>
</feature>
<reference evidence="6 7" key="1">
    <citation type="submission" date="2019-02" db="EMBL/GenBank/DDBJ databases">
        <title>Genomic Encyclopedia of Type Strains, Phase IV (KMG-IV): sequencing the most valuable type-strain genomes for metagenomic binning, comparative biology and taxonomic classification.</title>
        <authorList>
            <person name="Goeker M."/>
        </authorList>
    </citation>
    <scope>NUCLEOTIDE SEQUENCE [LARGE SCALE GENOMIC DNA]</scope>
    <source>
        <strain evidence="6 7">DSM 101727</strain>
    </source>
</reference>
<gene>
    <name evidence="6" type="ORF">EV193_109263</name>
</gene>
<evidence type="ECO:0000256" key="3">
    <source>
        <dbReference type="ARBA" id="ARBA00023163"/>
    </source>
</evidence>